<dbReference type="STRING" id="1215343.B488_09990"/>
<dbReference type="RefSeq" id="WP_015273416.1">
    <property type="nucleotide sequence ID" value="NC_019907.1"/>
</dbReference>
<evidence type="ECO:0000313" key="9">
    <source>
        <dbReference type="EMBL" id="AGA64991.1"/>
    </source>
</evidence>
<gene>
    <name evidence="9" type="ordered locus">B488_09990</name>
</gene>
<dbReference type="SUPFAM" id="SSF51735">
    <property type="entry name" value="NAD(P)-binding Rossmann-fold domains"/>
    <property type="match status" value="1"/>
</dbReference>
<dbReference type="Gene3D" id="3.40.50.720">
    <property type="entry name" value="NAD(P)-binding Rossmann-like Domain"/>
    <property type="match status" value="1"/>
</dbReference>
<keyword evidence="10" id="KW-1185">Reference proteome</keyword>
<evidence type="ECO:0000256" key="1">
    <source>
        <dbReference type="ARBA" id="ARBA00001539"/>
    </source>
</evidence>
<accession>L0EX97</accession>
<keyword evidence="6 7" id="KW-0456">Lyase</keyword>
<evidence type="ECO:0000256" key="6">
    <source>
        <dbReference type="ARBA" id="ARBA00023239"/>
    </source>
</evidence>
<sequence length="351" mass="39868">MRVIITGGAGFIGSAVCRYFVSEVKAHVLVIDKLTYAGNFSSLRDVSNNSLFSFLQEDICNRDCIQSVFKEFQPDAIIHLAAESHVDRSIIVSQEFISTNILGTFVLLEEARSWWLSLVGEAKQKFRFLHISTDEVYGSFDKGLCQETTVYNPSSPYSASKAAADHLVLAWGRTYGLPVLLSNCSNNYGPYQFPEKLIPLTILNAIKGLDIPVYGDGKNIRNWLYVDDHVQALYKILTLGCVGERYNVGGFKEERNNLDVIVSICRLLDVIIPTSYPHADLIKFVKDRPGHDYRYAVDSSKLQKELGWFAQETFDNGLEKTIHWYVENSWWWLPIYSEKILECKSEKGSFE</sequence>
<dbReference type="Gene3D" id="3.90.25.10">
    <property type="entry name" value="UDP-galactose 4-epimerase, domain 1"/>
    <property type="match status" value="1"/>
</dbReference>
<dbReference type="PATRIC" id="fig|1215343.11.peg.1027"/>
<proteinExistence type="inferred from homology"/>
<comment type="cofactor">
    <cofactor evidence="2 7">
        <name>NAD(+)</name>
        <dbReference type="ChEBI" id="CHEBI:57540"/>
    </cofactor>
</comment>
<dbReference type="NCBIfam" id="TIGR01181">
    <property type="entry name" value="dTDP_gluc_dehyt"/>
    <property type="match status" value="1"/>
</dbReference>
<dbReference type="PANTHER" id="PTHR43000">
    <property type="entry name" value="DTDP-D-GLUCOSE 4,6-DEHYDRATASE-RELATED"/>
    <property type="match status" value="1"/>
</dbReference>
<name>L0EX97_LIBCB</name>
<evidence type="ECO:0000256" key="2">
    <source>
        <dbReference type="ARBA" id="ARBA00001911"/>
    </source>
</evidence>
<dbReference type="KEGG" id="lcc:B488_09990"/>
<dbReference type="InterPro" id="IPR016040">
    <property type="entry name" value="NAD(P)-bd_dom"/>
</dbReference>
<evidence type="ECO:0000259" key="8">
    <source>
        <dbReference type="Pfam" id="PF16363"/>
    </source>
</evidence>
<evidence type="ECO:0000256" key="7">
    <source>
        <dbReference type="RuleBase" id="RU004473"/>
    </source>
</evidence>
<dbReference type="GO" id="GO:0008460">
    <property type="term" value="F:dTDP-glucose 4,6-dehydratase activity"/>
    <property type="evidence" value="ECO:0007669"/>
    <property type="project" value="UniProtKB-EC"/>
</dbReference>
<dbReference type="GO" id="GO:0009225">
    <property type="term" value="P:nucleotide-sugar metabolic process"/>
    <property type="evidence" value="ECO:0007669"/>
    <property type="project" value="InterPro"/>
</dbReference>
<dbReference type="Proteomes" id="UP000010799">
    <property type="component" value="Chromosome"/>
</dbReference>
<dbReference type="InterPro" id="IPR005888">
    <property type="entry name" value="dTDP_Gluc_deHydtase"/>
</dbReference>
<comment type="catalytic activity">
    <reaction evidence="1 7">
        <text>dTDP-alpha-D-glucose = dTDP-4-dehydro-6-deoxy-alpha-D-glucose + H2O</text>
        <dbReference type="Rhea" id="RHEA:17221"/>
        <dbReference type="ChEBI" id="CHEBI:15377"/>
        <dbReference type="ChEBI" id="CHEBI:57477"/>
        <dbReference type="ChEBI" id="CHEBI:57649"/>
        <dbReference type="EC" id="4.2.1.46"/>
    </reaction>
</comment>
<evidence type="ECO:0000256" key="4">
    <source>
        <dbReference type="ARBA" id="ARBA00011990"/>
    </source>
</evidence>
<evidence type="ECO:0000313" key="10">
    <source>
        <dbReference type="Proteomes" id="UP000010799"/>
    </source>
</evidence>
<keyword evidence="5" id="KW-0520">NAD</keyword>
<comment type="similarity">
    <text evidence="3 7">Belongs to the NAD(P)-dependent epimerase/dehydratase family. dTDP-glucose dehydratase subfamily.</text>
</comment>
<organism evidence="9 10">
    <name type="scientific">Liberibacter crescens (strain BT-1)</name>
    <dbReference type="NCBI Taxonomy" id="1215343"/>
    <lineage>
        <taxon>Bacteria</taxon>
        <taxon>Pseudomonadati</taxon>
        <taxon>Pseudomonadota</taxon>
        <taxon>Alphaproteobacteria</taxon>
        <taxon>Hyphomicrobiales</taxon>
        <taxon>Rhizobiaceae</taxon>
        <taxon>Liberibacter</taxon>
    </lineage>
</organism>
<reference evidence="9 10" key="1">
    <citation type="journal article" date="2012" name="Stand. Genomic Sci.">
        <title>Complete genome sequence of Liberibacter crescens BT-1.</title>
        <authorList>
            <person name="Leonard M.T."/>
            <person name="Fagen J.R."/>
            <person name="Davis-Richardson A.G."/>
            <person name="Davis M.J."/>
            <person name="Triplett E.W."/>
        </authorList>
    </citation>
    <scope>NUCLEOTIDE SEQUENCE [LARGE SCALE GENOMIC DNA]</scope>
    <source>
        <strain evidence="9 10">BT-1</strain>
    </source>
</reference>
<dbReference type="EC" id="4.2.1.46" evidence="4 7"/>
<dbReference type="eggNOG" id="COG1088">
    <property type="taxonomic scope" value="Bacteria"/>
</dbReference>
<dbReference type="HOGENOM" id="CLU_007383_1_14_5"/>
<dbReference type="CDD" id="cd05246">
    <property type="entry name" value="dTDP_GD_SDR_e"/>
    <property type="match status" value="1"/>
</dbReference>
<evidence type="ECO:0000256" key="5">
    <source>
        <dbReference type="ARBA" id="ARBA00023027"/>
    </source>
</evidence>
<evidence type="ECO:0000256" key="3">
    <source>
        <dbReference type="ARBA" id="ARBA00008178"/>
    </source>
</evidence>
<dbReference type="AlphaFoldDB" id="L0EX97"/>
<dbReference type="InterPro" id="IPR036291">
    <property type="entry name" value="NAD(P)-bd_dom_sf"/>
</dbReference>
<feature type="domain" description="NAD(P)-binding" evidence="8">
    <location>
        <begin position="4"/>
        <end position="321"/>
    </location>
</feature>
<protein>
    <recommendedName>
        <fullName evidence="4 7">dTDP-glucose 4,6-dehydratase</fullName>
        <ecNumber evidence="4 7">4.2.1.46</ecNumber>
    </recommendedName>
</protein>
<dbReference type="EMBL" id="CP003789">
    <property type="protein sequence ID" value="AGA64991.1"/>
    <property type="molecule type" value="Genomic_DNA"/>
</dbReference>
<dbReference type="Pfam" id="PF16363">
    <property type="entry name" value="GDP_Man_Dehyd"/>
    <property type="match status" value="1"/>
</dbReference>